<dbReference type="InterPro" id="IPR015943">
    <property type="entry name" value="WD40/YVTN_repeat-like_dom_sf"/>
</dbReference>
<dbReference type="PANTHER" id="PTHR47197:SF3">
    <property type="entry name" value="DIHYDRO-HEME D1 DEHYDROGENASE"/>
    <property type="match status" value="1"/>
</dbReference>
<dbReference type="PANTHER" id="PTHR47197">
    <property type="entry name" value="PROTEIN NIRF"/>
    <property type="match status" value="1"/>
</dbReference>
<reference evidence="2 3" key="1">
    <citation type="submission" date="2016-10" db="EMBL/GenBank/DDBJ databases">
        <authorList>
            <person name="de Groot N.N."/>
        </authorList>
    </citation>
    <scope>NUCLEOTIDE SEQUENCE [LARGE SCALE GENOMIC DNA]</scope>
    <source>
        <strain evidence="2 3">CGMCC 1.10959</strain>
    </source>
</reference>
<dbReference type="RefSeq" id="WP_036050188.1">
    <property type="nucleotide sequence ID" value="NZ_FPAW01000047.1"/>
</dbReference>
<evidence type="ECO:0000313" key="2">
    <source>
        <dbReference type="EMBL" id="SFU19711.1"/>
    </source>
</evidence>
<feature type="signal peptide" evidence="1">
    <location>
        <begin position="1"/>
        <end position="28"/>
    </location>
</feature>
<protein>
    <submittedName>
        <fullName evidence="2">40-residue YVTN family beta-propeller repeat-containing protein</fullName>
    </submittedName>
</protein>
<dbReference type="Proteomes" id="UP000182466">
    <property type="component" value="Unassembled WGS sequence"/>
</dbReference>
<dbReference type="InterPro" id="IPR051200">
    <property type="entry name" value="Host-pathogen_enzymatic-act"/>
</dbReference>
<dbReference type="eggNOG" id="COG3391">
    <property type="taxonomic scope" value="Bacteria"/>
</dbReference>
<dbReference type="NCBIfam" id="TIGR02276">
    <property type="entry name" value="beta_rpt_yvtn"/>
    <property type="match status" value="1"/>
</dbReference>
<keyword evidence="1" id="KW-0732">Signal</keyword>
<dbReference type="AlphaFoldDB" id="A0A1I7E6Z1"/>
<name>A0A1I7E6Z1_9RHOB</name>
<keyword evidence="3" id="KW-1185">Reference proteome</keyword>
<dbReference type="Gene3D" id="2.130.10.10">
    <property type="entry name" value="YVTN repeat-like/Quinoprotein amine dehydrogenase"/>
    <property type="match status" value="2"/>
</dbReference>
<gene>
    <name evidence="2" type="ORF">SAMN05216236_14727</name>
</gene>
<dbReference type="EMBL" id="FPAW01000047">
    <property type="protein sequence ID" value="SFU19711.1"/>
    <property type="molecule type" value="Genomic_DNA"/>
</dbReference>
<evidence type="ECO:0000313" key="3">
    <source>
        <dbReference type="Proteomes" id="UP000182466"/>
    </source>
</evidence>
<organism evidence="2 3">
    <name type="scientific">Sedimentitalea nanhaiensis</name>
    <dbReference type="NCBI Taxonomy" id="999627"/>
    <lineage>
        <taxon>Bacteria</taxon>
        <taxon>Pseudomonadati</taxon>
        <taxon>Pseudomonadota</taxon>
        <taxon>Alphaproteobacteria</taxon>
        <taxon>Rhodobacterales</taxon>
        <taxon>Paracoccaceae</taxon>
        <taxon>Sedimentitalea</taxon>
    </lineage>
</organism>
<dbReference type="SUPFAM" id="SSF51004">
    <property type="entry name" value="C-terminal (heme d1) domain of cytochrome cd1-nitrite reductase"/>
    <property type="match status" value="1"/>
</dbReference>
<sequence>MRWSIALARRGPEAVLILTLTAAAPAAAELAYVTCQNGEELSVLDLDTGQEAARWPVPGKPAGVAVTTAGNIYTVSPDSKTVRRMSTATGTVLASAVLDGGPIGAAYDPARNRLFVSDWYNARVWALDGDTLAHTAELQTGAAPAGLALSGDGQYLASADRDANQVSIFDAGTLGLLYRVTVGERPFGLRFAPDGRLFVANVGTNDLSIVDAALGRITATVPVGDRPYGVAFASGRAFVTNQYEDTVSVIALDGLTDEGKIDVGEYPEGIDATADGSAVAVANWFDNTITVIDAHSLSVLRQADTCDGPRAFGRFLLGGGNQ</sequence>
<evidence type="ECO:0000256" key="1">
    <source>
        <dbReference type="SAM" id="SignalP"/>
    </source>
</evidence>
<dbReference type="STRING" id="999627.SAMN05216236_14727"/>
<dbReference type="OrthoDB" id="195736at2"/>
<feature type="chain" id="PRO_5010333354" evidence="1">
    <location>
        <begin position="29"/>
        <end position="322"/>
    </location>
</feature>
<proteinExistence type="predicted"/>
<dbReference type="InterPro" id="IPR011964">
    <property type="entry name" value="YVTN_b-propeller_repeat"/>
</dbReference>
<dbReference type="InterPro" id="IPR011048">
    <property type="entry name" value="Haem_d1_sf"/>
</dbReference>
<accession>A0A1I7E6Z1</accession>